<reference evidence="1 2" key="1">
    <citation type="journal article" date="2015" name="Genome Biol. Evol.">
        <title>Phylogenomic analyses indicate that early fungi evolved digesting cell walls of algal ancestors of land plants.</title>
        <authorList>
            <person name="Chang Y."/>
            <person name="Wang S."/>
            <person name="Sekimoto S."/>
            <person name="Aerts A.L."/>
            <person name="Choi C."/>
            <person name="Clum A."/>
            <person name="LaButti K.M."/>
            <person name="Lindquist E.A."/>
            <person name="Yee Ngan C."/>
            <person name="Ohm R.A."/>
            <person name="Salamov A.A."/>
            <person name="Grigoriev I.V."/>
            <person name="Spatafora J.W."/>
            <person name="Berbee M.L."/>
        </authorList>
    </citation>
    <scope>NUCLEOTIDE SEQUENCE [LARGE SCALE GENOMIC DNA]</scope>
    <source>
        <strain evidence="1 2">JEL478</strain>
    </source>
</reference>
<evidence type="ECO:0000313" key="2">
    <source>
        <dbReference type="Proteomes" id="UP000070544"/>
    </source>
</evidence>
<dbReference type="OrthoDB" id="269956at2759"/>
<evidence type="ECO:0008006" key="3">
    <source>
        <dbReference type="Google" id="ProtNLM"/>
    </source>
</evidence>
<dbReference type="EMBL" id="KQ965754">
    <property type="protein sequence ID" value="KXS16235.1"/>
    <property type="molecule type" value="Genomic_DNA"/>
</dbReference>
<dbReference type="AlphaFoldDB" id="A0A139AIJ9"/>
<accession>A0A139AIJ9</accession>
<dbReference type="Proteomes" id="UP000070544">
    <property type="component" value="Unassembled WGS sequence"/>
</dbReference>
<name>A0A139AIJ9_GONPJ</name>
<evidence type="ECO:0000313" key="1">
    <source>
        <dbReference type="EMBL" id="KXS16235.1"/>
    </source>
</evidence>
<protein>
    <recommendedName>
        <fullName evidence="3">RING-type domain-containing protein</fullName>
    </recommendedName>
</protein>
<organism evidence="1 2">
    <name type="scientific">Gonapodya prolifera (strain JEL478)</name>
    <name type="common">Monoblepharis prolifera</name>
    <dbReference type="NCBI Taxonomy" id="1344416"/>
    <lineage>
        <taxon>Eukaryota</taxon>
        <taxon>Fungi</taxon>
        <taxon>Fungi incertae sedis</taxon>
        <taxon>Chytridiomycota</taxon>
        <taxon>Chytridiomycota incertae sedis</taxon>
        <taxon>Monoblepharidomycetes</taxon>
        <taxon>Monoblepharidales</taxon>
        <taxon>Gonapodyaceae</taxon>
        <taxon>Gonapodya</taxon>
    </lineage>
</organism>
<proteinExistence type="predicted"/>
<sequence>MTDSTTSKPALCLGCHKNEIEYQSPLCRHPSLCKKCAMVKQATGGKCKVCGELFSELQRVDRDGSDESDVGRT</sequence>
<gene>
    <name evidence="1" type="ORF">M427DRAFT_55666</name>
</gene>
<keyword evidence="2" id="KW-1185">Reference proteome</keyword>